<protein>
    <submittedName>
        <fullName evidence="1">Uncharacterized protein</fullName>
    </submittedName>
</protein>
<accession>U4LF47</accession>
<evidence type="ECO:0000313" key="2">
    <source>
        <dbReference type="Proteomes" id="UP000018144"/>
    </source>
</evidence>
<reference evidence="1 2" key="1">
    <citation type="journal article" date="2013" name="PLoS Genet.">
        <title>The genome and development-dependent transcriptomes of Pyronema confluens: a window into fungal evolution.</title>
        <authorList>
            <person name="Traeger S."/>
            <person name="Altegoer F."/>
            <person name="Freitag M."/>
            <person name="Gabaldon T."/>
            <person name="Kempken F."/>
            <person name="Kumar A."/>
            <person name="Marcet-Houben M."/>
            <person name="Poggeler S."/>
            <person name="Stajich J.E."/>
            <person name="Nowrousian M."/>
        </authorList>
    </citation>
    <scope>NUCLEOTIDE SEQUENCE [LARGE SCALE GENOMIC DNA]</scope>
    <source>
        <strain evidence="2">CBS 100304</strain>
        <tissue evidence="1">Vegetative mycelium</tissue>
    </source>
</reference>
<dbReference type="Proteomes" id="UP000018144">
    <property type="component" value="Unassembled WGS sequence"/>
</dbReference>
<dbReference type="EMBL" id="HF935513">
    <property type="protein sequence ID" value="CCX10112.1"/>
    <property type="molecule type" value="Genomic_DNA"/>
</dbReference>
<gene>
    <name evidence="1" type="ORF">PCON_09705</name>
</gene>
<evidence type="ECO:0000313" key="1">
    <source>
        <dbReference type="EMBL" id="CCX10112.1"/>
    </source>
</evidence>
<dbReference type="AlphaFoldDB" id="U4LF47"/>
<keyword evidence="2" id="KW-1185">Reference proteome</keyword>
<proteinExistence type="predicted"/>
<name>U4LF47_PYROM</name>
<organism evidence="1 2">
    <name type="scientific">Pyronema omphalodes (strain CBS 100304)</name>
    <name type="common">Pyronema confluens</name>
    <dbReference type="NCBI Taxonomy" id="1076935"/>
    <lineage>
        <taxon>Eukaryota</taxon>
        <taxon>Fungi</taxon>
        <taxon>Dikarya</taxon>
        <taxon>Ascomycota</taxon>
        <taxon>Pezizomycotina</taxon>
        <taxon>Pezizomycetes</taxon>
        <taxon>Pezizales</taxon>
        <taxon>Pyronemataceae</taxon>
        <taxon>Pyronema</taxon>
    </lineage>
</organism>
<sequence length="88" mass="9871">MSHLGHSLDIDSTIIWKELSVQDKEREILLRSSSSSDLTLWKKNSVGSPGHLAVALLIFPALDETEENAVETVEGDNFHAFLFNRPYC</sequence>